<feature type="chain" id="PRO_5046215704" description="Lipoprotein" evidence="2">
    <location>
        <begin position="21"/>
        <end position="72"/>
    </location>
</feature>
<dbReference type="RefSeq" id="WP_316659750.1">
    <property type="nucleotide sequence ID" value="NZ_CATYWO010000013.1"/>
</dbReference>
<protein>
    <recommendedName>
        <fullName evidence="5">Lipoprotein</fullName>
    </recommendedName>
</protein>
<evidence type="ECO:0000313" key="4">
    <source>
        <dbReference type="Proteomes" id="UP001189616"/>
    </source>
</evidence>
<accession>A0ABM9JTJ2</accession>
<feature type="compositionally biased region" description="Basic and acidic residues" evidence="1">
    <location>
        <begin position="29"/>
        <end position="41"/>
    </location>
</feature>
<sequence length="72" mass="8148">MKNILYIAVVVALAACGQQASNDNQTQASKDELVRKMAEAEREKSIKEIDQVMEDAKHPRSAKTIHWSQHEK</sequence>
<proteinExistence type="predicted"/>
<gene>
    <name evidence="3" type="ORF">LMG7141_04140</name>
</gene>
<feature type="region of interest" description="Disordered" evidence="1">
    <location>
        <begin position="53"/>
        <end position="72"/>
    </location>
</feature>
<feature type="region of interest" description="Disordered" evidence="1">
    <location>
        <begin position="20"/>
        <end position="41"/>
    </location>
</feature>
<dbReference type="PROSITE" id="PS51257">
    <property type="entry name" value="PROKAR_LIPOPROTEIN"/>
    <property type="match status" value="1"/>
</dbReference>
<dbReference type="EMBL" id="CATYWO010000013">
    <property type="protein sequence ID" value="CAJ0802657.1"/>
    <property type="molecule type" value="Genomic_DNA"/>
</dbReference>
<dbReference type="Proteomes" id="UP001189616">
    <property type="component" value="Unassembled WGS sequence"/>
</dbReference>
<evidence type="ECO:0000313" key="3">
    <source>
        <dbReference type="EMBL" id="CAJ0802657.1"/>
    </source>
</evidence>
<name>A0ABM9JTJ2_9RALS</name>
<organism evidence="3 4">
    <name type="scientific">Ralstonia condita</name>
    <dbReference type="NCBI Taxonomy" id="3058600"/>
    <lineage>
        <taxon>Bacteria</taxon>
        <taxon>Pseudomonadati</taxon>
        <taxon>Pseudomonadota</taxon>
        <taxon>Betaproteobacteria</taxon>
        <taxon>Burkholderiales</taxon>
        <taxon>Burkholderiaceae</taxon>
        <taxon>Ralstonia</taxon>
    </lineage>
</organism>
<evidence type="ECO:0008006" key="5">
    <source>
        <dbReference type="Google" id="ProtNLM"/>
    </source>
</evidence>
<keyword evidence="4" id="KW-1185">Reference proteome</keyword>
<evidence type="ECO:0000256" key="1">
    <source>
        <dbReference type="SAM" id="MobiDB-lite"/>
    </source>
</evidence>
<reference evidence="3 4" key="1">
    <citation type="submission" date="2023-07" db="EMBL/GenBank/DDBJ databases">
        <authorList>
            <person name="Peeters C."/>
        </authorList>
    </citation>
    <scope>NUCLEOTIDE SEQUENCE [LARGE SCALE GENOMIC DNA]</scope>
    <source>
        <strain evidence="3 4">LMG 7141</strain>
    </source>
</reference>
<feature type="signal peptide" evidence="2">
    <location>
        <begin position="1"/>
        <end position="20"/>
    </location>
</feature>
<keyword evidence="2" id="KW-0732">Signal</keyword>
<comment type="caution">
    <text evidence="3">The sequence shown here is derived from an EMBL/GenBank/DDBJ whole genome shotgun (WGS) entry which is preliminary data.</text>
</comment>
<evidence type="ECO:0000256" key="2">
    <source>
        <dbReference type="SAM" id="SignalP"/>
    </source>
</evidence>